<feature type="non-terminal residue" evidence="2">
    <location>
        <position position="107"/>
    </location>
</feature>
<name>X0XCV6_9ZZZZ</name>
<gene>
    <name evidence="2" type="ORF">S01H1_67812</name>
</gene>
<accession>X0XCV6</accession>
<feature type="transmembrane region" description="Helical" evidence="1">
    <location>
        <begin position="7"/>
        <end position="27"/>
    </location>
</feature>
<keyword evidence="1" id="KW-1133">Transmembrane helix</keyword>
<keyword evidence="1" id="KW-0812">Transmembrane</keyword>
<comment type="caution">
    <text evidence="2">The sequence shown here is derived from an EMBL/GenBank/DDBJ whole genome shotgun (WGS) entry which is preliminary data.</text>
</comment>
<sequence length="107" mass="11603">MLSAKNVMIIGSVIVIFVILQSILILFSSKVNSPAEAAVEFTKAYFMLDGTSMTENLCSEISEGEEADIVGGYLFHAAEQARAMGFSPGYMKNQLSGVQTEINLMDQ</sequence>
<dbReference type="EMBL" id="BARS01044932">
    <property type="protein sequence ID" value="GAG40940.1"/>
    <property type="molecule type" value="Genomic_DNA"/>
</dbReference>
<reference evidence="2" key="1">
    <citation type="journal article" date="2014" name="Front. Microbiol.">
        <title>High frequency of phylogenetically diverse reductive dehalogenase-homologous genes in deep subseafloor sedimentary metagenomes.</title>
        <authorList>
            <person name="Kawai M."/>
            <person name="Futagami T."/>
            <person name="Toyoda A."/>
            <person name="Takaki Y."/>
            <person name="Nishi S."/>
            <person name="Hori S."/>
            <person name="Arai W."/>
            <person name="Tsubouchi T."/>
            <person name="Morono Y."/>
            <person name="Uchiyama I."/>
            <person name="Ito T."/>
            <person name="Fujiyama A."/>
            <person name="Inagaki F."/>
            <person name="Takami H."/>
        </authorList>
    </citation>
    <scope>NUCLEOTIDE SEQUENCE</scope>
    <source>
        <strain evidence="2">Expedition CK06-06</strain>
    </source>
</reference>
<protein>
    <submittedName>
        <fullName evidence="2">Uncharacterized protein</fullName>
    </submittedName>
</protein>
<proteinExistence type="predicted"/>
<dbReference type="AlphaFoldDB" id="X0XCV6"/>
<evidence type="ECO:0000256" key="1">
    <source>
        <dbReference type="SAM" id="Phobius"/>
    </source>
</evidence>
<organism evidence="2">
    <name type="scientific">marine sediment metagenome</name>
    <dbReference type="NCBI Taxonomy" id="412755"/>
    <lineage>
        <taxon>unclassified sequences</taxon>
        <taxon>metagenomes</taxon>
        <taxon>ecological metagenomes</taxon>
    </lineage>
</organism>
<evidence type="ECO:0000313" key="2">
    <source>
        <dbReference type="EMBL" id="GAG40940.1"/>
    </source>
</evidence>
<keyword evidence="1" id="KW-0472">Membrane</keyword>